<dbReference type="InterPro" id="IPR041465">
    <property type="entry name" value="SfsA_N"/>
</dbReference>
<dbReference type="InterPro" id="IPR005224">
    <property type="entry name" value="SfsA"/>
</dbReference>
<dbReference type="InterPro" id="IPR040452">
    <property type="entry name" value="SfsA_C"/>
</dbReference>
<dbReference type="Gene3D" id="2.40.50.580">
    <property type="match status" value="1"/>
</dbReference>
<name>A0A845QMX4_9FIRM</name>
<comment type="caution">
    <text evidence="4">The sequence shown here is derived from an EMBL/GenBank/DDBJ whole genome shotgun (WGS) entry which is preliminary data.</text>
</comment>
<evidence type="ECO:0000256" key="1">
    <source>
        <dbReference type="HAMAP-Rule" id="MF_00095"/>
    </source>
</evidence>
<dbReference type="Gene3D" id="3.40.1350.60">
    <property type="match status" value="1"/>
</dbReference>
<keyword evidence="5" id="KW-1185">Reference proteome</keyword>
<evidence type="ECO:0000313" key="4">
    <source>
        <dbReference type="EMBL" id="NBH62996.1"/>
    </source>
</evidence>
<dbReference type="PANTHER" id="PTHR30545">
    <property type="entry name" value="SUGAR FERMENTATION STIMULATION PROTEIN A"/>
    <property type="match status" value="1"/>
</dbReference>
<protein>
    <recommendedName>
        <fullName evidence="1">Sugar fermentation stimulation protein homolog</fullName>
    </recommendedName>
</protein>
<sequence>MKYENMCKGNFIARPNRFIAEVSLGGEIVRAHVKNTGRCRELLVPGATVYLEDFAGRMGSRKMRYSLIGVEKGNVLINMDSQAPNKVCEEALTSGTLKLPEMKNLQVVKREKTYGDSRFDFYLEGENGKKGWLEIKGVTLEEKGIARFPDAPTERGIKHIYELCKGVEQGYCGYVLFVIQMSGVNGFEPNDRTHPEFGQALRYAMEKGVHILAYDCEVKMDSLALKDEINVNL</sequence>
<gene>
    <name evidence="1 4" type="primary">sfsA</name>
    <name evidence="4" type="ORF">D0435_15245</name>
</gene>
<dbReference type="Pfam" id="PF17746">
    <property type="entry name" value="SfsA_N"/>
    <property type="match status" value="1"/>
</dbReference>
<organism evidence="4 5">
    <name type="scientific">Anaerotruncus colihominis</name>
    <dbReference type="NCBI Taxonomy" id="169435"/>
    <lineage>
        <taxon>Bacteria</taxon>
        <taxon>Bacillati</taxon>
        <taxon>Bacillota</taxon>
        <taxon>Clostridia</taxon>
        <taxon>Eubacteriales</taxon>
        <taxon>Oscillospiraceae</taxon>
        <taxon>Anaerotruncus</taxon>
    </lineage>
</organism>
<feature type="domain" description="Sugar fermentation stimulation protein C-terminal" evidence="2">
    <location>
        <begin position="82"/>
        <end position="220"/>
    </location>
</feature>
<proteinExistence type="inferred from homology"/>
<dbReference type="NCBIfam" id="TIGR00230">
    <property type="entry name" value="sfsA"/>
    <property type="match status" value="1"/>
</dbReference>
<dbReference type="EMBL" id="QXWK01000049">
    <property type="protein sequence ID" value="NBH62996.1"/>
    <property type="molecule type" value="Genomic_DNA"/>
</dbReference>
<evidence type="ECO:0000313" key="5">
    <source>
        <dbReference type="Proteomes" id="UP000446866"/>
    </source>
</evidence>
<feature type="domain" description="SfsA N-terminal OB" evidence="3">
    <location>
        <begin position="12"/>
        <end position="78"/>
    </location>
</feature>
<dbReference type="CDD" id="cd22359">
    <property type="entry name" value="SfsA-like_bacterial"/>
    <property type="match status" value="1"/>
</dbReference>
<dbReference type="RefSeq" id="WP_160203275.1">
    <property type="nucleotide sequence ID" value="NZ_QXWK01000049.1"/>
</dbReference>
<evidence type="ECO:0000259" key="2">
    <source>
        <dbReference type="Pfam" id="PF03749"/>
    </source>
</evidence>
<accession>A0A845QMX4</accession>
<dbReference type="PANTHER" id="PTHR30545:SF2">
    <property type="entry name" value="SUGAR FERMENTATION STIMULATION PROTEIN A"/>
    <property type="match status" value="1"/>
</dbReference>
<comment type="similarity">
    <text evidence="1">Belongs to the SfsA family.</text>
</comment>
<dbReference type="HAMAP" id="MF_00095">
    <property type="entry name" value="SfsA"/>
    <property type="match status" value="1"/>
</dbReference>
<evidence type="ECO:0000259" key="3">
    <source>
        <dbReference type="Pfam" id="PF17746"/>
    </source>
</evidence>
<dbReference type="GO" id="GO:0003677">
    <property type="term" value="F:DNA binding"/>
    <property type="evidence" value="ECO:0007669"/>
    <property type="project" value="InterPro"/>
</dbReference>
<dbReference type="Proteomes" id="UP000446866">
    <property type="component" value="Unassembled WGS sequence"/>
</dbReference>
<dbReference type="Pfam" id="PF03749">
    <property type="entry name" value="SfsA"/>
    <property type="match status" value="1"/>
</dbReference>
<reference evidence="4 5" key="1">
    <citation type="submission" date="2018-08" db="EMBL/GenBank/DDBJ databases">
        <title>Murine metabolic-syndrome-specific gut microbial biobank.</title>
        <authorList>
            <person name="Liu C."/>
        </authorList>
    </citation>
    <scope>NUCLEOTIDE SEQUENCE [LARGE SCALE GENOMIC DNA]</scope>
    <source>
        <strain evidence="4 5">28</strain>
    </source>
</reference>
<dbReference type="AlphaFoldDB" id="A0A845QMX4"/>